<organism evidence="2">
    <name type="scientific">Heligmosomoides polygyrus</name>
    <name type="common">Parasitic roundworm</name>
    <dbReference type="NCBI Taxonomy" id="6339"/>
    <lineage>
        <taxon>Eukaryota</taxon>
        <taxon>Metazoa</taxon>
        <taxon>Ecdysozoa</taxon>
        <taxon>Nematoda</taxon>
        <taxon>Chromadorea</taxon>
        <taxon>Rhabditida</taxon>
        <taxon>Rhabditina</taxon>
        <taxon>Rhabditomorpha</taxon>
        <taxon>Strongyloidea</taxon>
        <taxon>Heligmosomidae</taxon>
        <taxon>Heligmosomoides</taxon>
    </lineage>
</organism>
<evidence type="ECO:0000313" key="4">
    <source>
        <dbReference type="WBParaSite" id="HPBE_0000880801-mRNA-1"/>
    </source>
</evidence>
<dbReference type="Gene3D" id="1.10.1380.10">
    <property type="entry name" value="Neutral endopeptidase , domain2"/>
    <property type="match status" value="1"/>
</dbReference>
<protein>
    <submittedName>
        <fullName evidence="4">Peptidase_M13_N domain-containing protein</fullName>
    </submittedName>
</protein>
<evidence type="ECO:0000313" key="2">
    <source>
        <dbReference type="EMBL" id="VDO77907.1"/>
    </source>
</evidence>
<dbReference type="Pfam" id="PF05649">
    <property type="entry name" value="Peptidase_M13_N"/>
    <property type="match status" value="1"/>
</dbReference>
<dbReference type="GO" id="GO:0006508">
    <property type="term" value="P:proteolysis"/>
    <property type="evidence" value="ECO:0007669"/>
    <property type="project" value="InterPro"/>
</dbReference>
<dbReference type="InterPro" id="IPR008753">
    <property type="entry name" value="Peptidase_M13_N"/>
</dbReference>
<dbReference type="AlphaFoldDB" id="A0A3P7Z2K0"/>
<feature type="domain" description="Peptidase M13 N-terminal" evidence="1">
    <location>
        <begin position="17"/>
        <end position="160"/>
    </location>
</feature>
<dbReference type="Proteomes" id="UP000050761">
    <property type="component" value="Unassembled WGS sequence"/>
</dbReference>
<reference evidence="4" key="2">
    <citation type="submission" date="2019-09" db="UniProtKB">
        <authorList>
            <consortium name="WormBaseParasite"/>
        </authorList>
    </citation>
    <scope>IDENTIFICATION</scope>
</reference>
<dbReference type="SUPFAM" id="SSF55486">
    <property type="entry name" value="Metalloproteases ('zincins'), catalytic domain"/>
    <property type="match status" value="1"/>
</dbReference>
<reference evidence="2 3" key="1">
    <citation type="submission" date="2018-11" db="EMBL/GenBank/DDBJ databases">
        <authorList>
            <consortium name="Pathogen Informatics"/>
        </authorList>
    </citation>
    <scope>NUCLEOTIDE SEQUENCE [LARGE SCALE GENOMIC DNA]</scope>
</reference>
<dbReference type="InterPro" id="IPR042089">
    <property type="entry name" value="Peptidase_M13_dom_2"/>
</dbReference>
<accession>A0A3P7Z2K0</accession>
<gene>
    <name evidence="2" type="ORF">HPBE_LOCUS8809</name>
</gene>
<dbReference type="OrthoDB" id="5828345at2759"/>
<dbReference type="EMBL" id="UZAH01026258">
    <property type="protein sequence ID" value="VDO77907.1"/>
    <property type="molecule type" value="Genomic_DNA"/>
</dbReference>
<proteinExistence type="predicted"/>
<sequence>MEDKLGISPHPDASTTNKLNNDLKELLVFERGIYRVPLPVDGEGNDKSPPEKRFPLSKVDRALKAVNWTRYLLKVAPGDVHGYIIDDPLVEVPDMKFLKTIDSILSDTPSRVLINYVVLRYVISWSEALDSRYRTALKMVREIPSCELKAVEDANPRTSTCEIAEELKVDHAAIGLNYNFEGKPIRGLLSRAQQETADCLIGKFDATTESSTNMQLNGTLTLQENMAAFEGLKFAFKVNYLL</sequence>
<evidence type="ECO:0000259" key="1">
    <source>
        <dbReference type="Pfam" id="PF05649"/>
    </source>
</evidence>
<keyword evidence="3" id="KW-1185">Reference proteome</keyword>
<name>A0A3P7Z2K0_HELPZ</name>
<dbReference type="WBParaSite" id="HPBE_0000880801-mRNA-1">
    <property type="protein sequence ID" value="HPBE_0000880801-mRNA-1"/>
    <property type="gene ID" value="HPBE_0000880801"/>
</dbReference>
<evidence type="ECO:0000313" key="3">
    <source>
        <dbReference type="Proteomes" id="UP000050761"/>
    </source>
</evidence>